<sequence>MLQIKYFPGEGYNLQYMPDYRFYCDDKIWRPLSSLYADYPYRTRVWFPYKNLKLHFDYMPSRYPFSIQRTSRVLYFQPLRDILGRNEINL</sequence>
<dbReference type="AlphaFoldDB" id="A0AAV8WDV1"/>
<comment type="caution">
    <text evidence="1">The sequence shown here is derived from an EMBL/GenBank/DDBJ whole genome shotgun (WGS) entry which is preliminary data.</text>
</comment>
<dbReference type="Proteomes" id="UP001159042">
    <property type="component" value="Unassembled WGS sequence"/>
</dbReference>
<dbReference type="EMBL" id="JANEYG010000003">
    <property type="protein sequence ID" value="KAJ8924513.1"/>
    <property type="molecule type" value="Genomic_DNA"/>
</dbReference>
<gene>
    <name evidence="1" type="ORF">NQ315_007311</name>
</gene>
<name>A0AAV8WDV1_9CUCU</name>
<proteinExistence type="predicted"/>
<organism evidence="1 2">
    <name type="scientific">Exocentrus adspersus</name>
    <dbReference type="NCBI Taxonomy" id="1586481"/>
    <lineage>
        <taxon>Eukaryota</taxon>
        <taxon>Metazoa</taxon>
        <taxon>Ecdysozoa</taxon>
        <taxon>Arthropoda</taxon>
        <taxon>Hexapoda</taxon>
        <taxon>Insecta</taxon>
        <taxon>Pterygota</taxon>
        <taxon>Neoptera</taxon>
        <taxon>Endopterygota</taxon>
        <taxon>Coleoptera</taxon>
        <taxon>Polyphaga</taxon>
        <taxon>Cucujiformia</taxon>
        <taxon>Chrysomeloidea</taxon>
        <taxon>Cerambycidae</taxon>
        <taxon>Lamiinae</taxon>
        <taxon>Acanthocinini</taxon>
        <taxon>Exocentrus</taxon>
    </lineage>
</organism>
<reference evidence="1 2" key="1">
    <citation type="journal article" date="2023" name="Insect Mol. Biol.">
        <title>Genome sequencing provides insights into the evolution of gene families encoding plant cell wall-degrading enzymes in longhorned beetles.</title>
        <authorList>
            <person name="Shin N.R."/>
            <person name="Okamura Y."/>
            <person name="Kirsch R."/>
            <person name="Pauchet Y."/>
        </authorList>
    </citation>
    <scope>NUCLEOTIDE SEQUENCE [LARGE SCALE GENOMIC DNA]</scope>
    <source>
        <strain evidence="1">EAD_L_NR</strain>
    </source>
</reference>
<keyword evidence="2" id="KW-1185">Reference proteome</keyword>
<accession>A0AAV8WDV1</accession>
<evidence type="ECO:0000313" key="2">
    <source>
        <dbReference type="Proteomes" id="UP001159042"/>
    </source>
</evidence>
<protein>
    <submittedName>
        <fullName evidence="1">Uncharacterized protein</fullName>
    </submittedName>
</protein>
<evidence type="ECO:0000313" key="1">
    <source>
        <dbReference type="EMBL" id="KAJ8924513.1"/>
    </source>
</evidence>